<dbReference type="InterPro" id="IPR017853">
    <property type="entry name" value="GH"/>
</dbReference>
<dbReference type="InterPro" id="IPR013783">
    <property type="entry name" value="Ig-like_fold"/>
</dbReference>
<dbReference type="SUPFAM" id="SSF81296">
    <property type="entry name" value="E set domains"/>
    <property type="match status" value="1"/>
</dbReference>
<dbReference type="GO" id="GO:0030245">
    <property type="term" value="P:cellulose catabolic process"/>
    <property type="evidence" value="ECO:0007669"/>
    <property type="project" value="UniProtKB-KW"/>
</dbReference>
<evidence type="ECO:0000256" key="1">
    <source>
        <dbReference type="ARBA" id="ARBA00005641"/>
    </source>
</evidence>
<comment type="similarity">
    <text evidence="1 9">Belongs to the glycosyl hydrolase 5 (cellulase A) family.</text>
</comment>
<evidence type="ECO:0000259" key="11">
    <source>
        <dbReference type="Pfam" id="PF00150"/>
    </source>
</evidence>
<feature type="domain" description="Glycoside hydrolase family 5" evidence="11">
    <location>
        <begin position="59"/>
        <end position="330"/>
    </location>
</feature>
<evidence type="ECO:0000256" key="5">
    <source>
        <dbReference type="ARBA" id="ARBA00023277"/>
    </source>
</evidence>
<proteinExistence type="inferred from homology"/>
<comment type="caution">
    <text evidence="13">The sequence shown here is derived from an EMBL/GenBank/DDBJ whole genome shotgun (WGS) entry which is preliminary data.</text>
</comment>
<keyword evidence="4" id="KW-0136">Cellulose degradation</keyword>
<organism evidence="13 14">
    <name type="scientific">Saccharata proteae CBS 121410</name>
    <dbReference type="NCBI Taxonomy" id="1314787"/>
    <lineage>
        <taxon>Eukaryota</taxon>
        <taxon>Fungi</taxon>
        <taxon>Dikarya</taxon>
        <taxon>Ascomycota</taxon>
        <taxon>Pezizomycotina</taxon>
        <taxon>Dothideomycetes</taxon>
        <taxon>Dothideomycetes incertae sedis</taxon>
        <taxon>Botryosphaeriales</taxon>
        <taxon>Saccharataceae</taxon>
        <taxon>Saccharata</taxon>
    </lineage>
</organism>
<dbReference type="InterPro" id="IPR016282">
    <property type="entry name" value="Glyco_hydro_5_endoGlcnase_B"/>
</dbReference>
<keyword evidence="5" id="KW-0119">Carbohydrate metabolism</keyword>
<dbReference type="GO" id="GO:0005576">
    <property type="term" value="C:extracellular region"/>
    <property type="evidence" value="ECO:0007669"/>
    <property type="project" value="TreeGrafter"/>
</dbReference>
<dbReference type="FunFam" id="3.20.20.80:FF:000152">
    <property type="entry name" value="Extracellular endoglucanase"/>
    <property type="match status" value="1"/>
</dbReference>
<feature type="domain" description="Carbohydrate binding X2" evidence="12">
    <location>
        <begin position="374"/>
        <end position="459"/>
    </location>
</feature>
<dbReference type="InterPro" id="IPR001547">
    <property type="entry name" value="Glyco_hydro_5"/>
</dbReference>
<evidence type="ECO:0000259" key="12">
    <source>
        <dbReference type="Pfam" id="PF03442"/>
    </source>
</evidence>
<keyword evidence="2 10" id="KW-0732">Signal</keyword>
<evidence type="ECO:0000256" key="3">
    <source>
        <dbReference type="ARBA" id="ARBA00022801"/>
    </source>
</evidence>
<dbReference type="InterPro" id="IPR005102">
    <property type="entry name" value="Carbo-bd_X2"/>
</dbReference>
<name>A0A9P4I1G0_9PEZI</name>
<evidence type="ECO:0000256" key="2">
    <source>
        <dbReference type="ARBA" id="ARBA00022729"/>
    </source>
</evidence>
<dbReference type="OrthoDB" id="412536at2759"/>
<feature type="signal peptide" evidence="10">
    <location>
        <begin position="1"/>
        <end position="19"/>
    </location>
</feature>
<sequence>MTLKLLLPFIISNLAAARALPIDATTLSCSDSFSPISASEFAAALNPGWNLGNTLDAVKTEGDWNNAPVVASTFDDVQAAGFKSVRLPVTWAYHFTSESPDWTVNSTWLQRVSDVVDMVITRGLHAIVNVHHDSWIWADFSASDANITMIEEKFYRLWYQIGTELGCKSSLLAFEPLNEPVGTTETQAAELNKLNNIFLQAINDAGGFNAERVVTLVGLGEDSIKTSEWFEPPNASFSNPWAIQFHYYSPYDFISSAWGKTIWGSDADKSALSTDFSLIRNNFSDIPLVIGEWAASPVATETAARWKYFDYLVRAAAEYDIATILWDNGNDFLDRTANTWRDQTALDIYMAAVDGEINSLPDSTEDSSATSQWTSAYLFHQAGTDVVDQSLPFLFNGNTLTGATVGDTALAANTDYSVSGSNITFRASFLSNYFSPQATTGIKANLTLSFTAGADLELKLVQWDTPVLSTSSSAAVADTDLSIPITWNGIAIPATVRALESDGTYLVDSFTVYYGPLQQARTTYSSQWNWDDSHVIITSAAIDAVISAGKDTTFTIETYPRVAGNSVNYTVTM</sequence>
<dbReference type="GO" id="GO:0008422">
    <property type="term" value="F:beta-glucosidase activity"/>
    <property type="evidence" value="ECO:0007669"/>
    <property type="project" value="TreeGrafter"/>
</dbReference>
<feature type="chain" id="PRO_5040253660" evidence="10">
    <location>
        <begin position="20"/>
        <end position="573"/>
    </location>
</feature>
<evidence type="ECO:0000256" key="10">
    <source>
        <dbReference type="SAM" id="SignalP"/>
    </source>
</evidence>
<keyword evidence="3 9" id="KW-0378">Hydrolase</keyword>
<evidence type="ECO:0000256" key="4">
    <source>
        <dbReference type="ARBA" id="ARBA00023001"/>
    </source>
</evidence>
<dbReference type="EMBL" id="ML978713">
    <property type="protein sequence ID" value="KAF2090136.1"/>
    <property type="molecule type" value="Genomic_DNA"/>
</dbReference>
<dbReference type="PIRSF" id="PIRSF001043">
    <property type="entry name" value="Endoglucanase_B"/>
    <property type="match status" value="1"/>
</dbReference>
<gene>
    <name evidence="13" type="ORF">K490DRAFT_36352</name>
</gene>
<dbReference type="Gene3D" id="3.20.20.80">
    <property type="entry name" value="Glycosidases"/>
    <property type="match status" value="1"/>
</dbReference>
<keyword evidence="8" id="KW-0624">Polysaccharide degradation</keyword>
<evidence type="ECO:0000313" key="14">
    <source>
        <dbReference type="Proteomes" id="UP000799776"/>
    </source>
</evidence>
<evidence type="ECO:0000313" key="13">
    <source>
        <dbReference type="EMBL" id="KAF2090136.1"/>
    </source>
</evidence>
<keyword evidence="14" id="KW-1185">Reference proteome</keyword>
<keyword evidence="7" id="KW-0961">Cell wall biogenesis/degradation</keyword>
<dbReference type="PANTHER" id="PTHR31297">
    <property type="entry name" value="GLUCAN ENDO-1,6-BETA-GLUCOSIDASE B"/>
    <property type="match status" value="1"/>
</dbReference>
<dbReference type="InterPro" id="IPR014756">
    <property type="entry name" value="Ig_E-set"/>
</dbReference>
<reference evidence="13" key="1">
    <citation type="journal article" date="2020" name="Stud. Mycol.">
        <title>101 Dothideomycetes genomes: a test case for predicting lifestyles and emergence of pathogens.</title>
        <authorList>
            <person name="Haridas S."/>
            <person name="Albert R."/>
            <person name="Binder M."/>
            <person name="Bloem J."/>
            <person name="Labutti K."/>
            <person name="Salamov A."/>
            <person name="Andreopoulos B."/>
            <person name="Baker S."/>
            <person name="Barry K."/>
            <person name="Bills G."/>
            <person name="Bluhm B."/>
            <person name="Cannon C."/>
            <person name="Castanera R."/>
            <person name="Culley D."/>
            <person name="Daum C."/>
            <person name="Ezra D."/>
            <person name="Gonzalez J."/>
            <person name="Henrissat B."/>
            <person name="Kuo A."/>
            <person name="Liang C."/>
            <person name="Lipzen A."/>
            <person name="Lutzoni F."/>
            <person name="Magnuson J."/>
            <person name="Mondo S."/>
            <person name="Nolan M."/>
            <person name="Ohm R."/>
            <person name="Pangilinan J."/>
            <person name="Park H.-J."/>
            <person name="Ramirez L."/>
            <person name="Alfaro M."/>
            <person name="Sun H."/>
            <person name="Tritt A."/>
            <person name="Yoshinaga Y."/>
            <person name="Zwiers L.-H."/>
            <person name="Turgeon B."/>
            <person name="Goodwin S."/>
            <person name="Spatafora J."/>
            <person name="Crous P."/>
            <person name="Grigoriev I."/>
        </authorList>
    </citation>
    <scope>NUCLEOTIDE SEQUENCE</scope>
    <source>
        <strain evidence="13">CBS 121410</strain>
    </source>
</reference>
<accession>A0A9P4I1G0</accession>
<dbReference type="GO" id="GO:0071555">
    <property type="term" value="P:cell wall organization"/>
    <property type="evidence" value="ECO:0007669"/>
    <property type="project" value="UniProtKB-KW"/>
</dbReference>
<dbReference type="InterPro" id="IPR050386">
    <property type="entry name" value="Glycosyl_hydrolase_5"/>
</dbReference>
<dbReference type="Proteomes" id="UP000799776">
    <property type="component" value="Unassembled WGS sequence"/>
</dbReference>
<evidence type="ECO:0000256" key="7">
    <source>
        <dbReference type="ARBA" id="ARBA00023316"/>
    </source>
</evidence>
<protein>
    <submittedName>
        <fullName evidence="13">Glycoside hydrolase family 5 protein</fullName>
    </submittedName>
</protein>
<dbReference type="Gene3D" id="2.60.40.10">
    <property type="entry name" value="Immunoglobulins"/>
    <property type="match status" value="1"/>
</dbReference>
<dbReference type="SUPFAM" id="SSF51445">
    <property type="entry name" value="(Trans)glycosidases"/>
    <property type="match status" value="1"/>
</dbReference>
<dbReference type="Pfam" id="PF03442">
    <property type="entry name" value="CBM_X2"/>
    <property type="match status" value="1"/>
</dbReference>
<dbReference type="Pfam" id="PF00150">
    <property type="entry name" value="Cellulase"/>
    <property type="match status" value="1"/>
</dbReference>
<dbReference type="PANTHER" id="PTHR31297:SF41">
    <property type="entry name" value="ENDOGLUCANASE, PUTATIVE (AFU_ORTHOLOGUE AFUA_5G01830)-RELATED"/>
    <property type="match status" value="1"/>
</dbReference>
<evidence type="ECO:0000256" key="9">
    <source>
        <dbReference type="RuleBase" id="RU361153"/>
    </source>
</evidence>
<dbReference type="AlphaFoldDB" id="A0A9P4I1G0"/>
<dbReference type="GO" id="GO:0009986">
    <property type="term" value="C:cell surface"/>
    <property type="evidence" value="ECO:0007669"/>
    <property type="project" value="TreeGrafter"/>
</dbReference>
<evidence type="ECO:0000256" key="6">
    <source>
        <dbReference type="ARBA" id="ARBA00023295"/>
    </source>
</evidence>
<keyword evidence="6 9" id="KW-0326">Glycosidase</keyword>
<evidence type="ECO:0000256" key="8">
    <source>
        <dbReference type="ARBA" id="ARBA00023326"/>
    </source>
</evidence>